<evidence type="ECO:0000313" key="1">
    <source>
        <dbReference type="EMBL" id="RDV27305.1"/>
    </source>
</evidence>
<proteinExistence type="predicted"/>
<sequence length="774" mass="88029">MPSYDRNTVVERYRQLIRALIPYEQQNRLLEGLNKFSQRLPKPVRQLIKEEVLRLSSLTDAAADNSAFAQFPVQKFTHFGVKMCLDKIGAQILRQESALYKNRYTIGVFESITNSEVYQAHIKKTQYKSLVDAFAVQANSLSDIDFGEGFSICPNFTLSSREFLNGRSCVVSAFSPMSVTVTTKRPPKVATGTRVMFNLPAAVGLSPEQSTQEYILDRISFNRETGQYETCFELSAQADQTIKHGIEKYIRSCVYSQPLRRDCEIARVIQDLERDRIVENSPWMPIYVATQGRGHRPLMALVTRANRNEYSLSALRAKRNFTQLVQELVRYGEAFYFTGTVKGVSSTFRLAASHRLLIEHGLFSTVLGPLSQAEDFRCLQCRIQSIDAADKEKALSIHGGSKSRDKALMSLSHVVFCKDLTESVRDLAVLQSAPVTSVVSQCLIDEEQWAINEIMEDDLDRRSEARYRLEKEAIIKVGLMKSYPATVADFSVRGMRLLMESAVQIKPHEWIKVSVPDLKIRNEKYQVIEASPDGRMLRLCIADTDAKRNVLEGIVNNNQAYFKLRDMAREQRRIHRVIWELAARTMPSVAVLCVDGRQQLERLKAVYSNDNSDDLYPYVRVGELVPLHGFLADRSTDKPRSGILKNMFRGAVNSMLVIHCVRKADKRLVYLSQDDFMHGSIRQPIRNHLAQGKTDLAVTRMHIQKCTPPNSSLVKKRLAQLSKIDKAQCELLANLLHRYTHVLYLTNESSLHIELVRANLCHNQNVDLITRDSA</sequence>
<evidence type="ECO:0000313" key="2">
    <source>
        <dbReference type="Proteomes" id="UP000256561"/>
    </source>
</evidence>
<dbReference type="Proteomes" id="UP000256561">
    <property type="component" value="Unassembled WGS sequence"/>
</dbReference>
<reference evidence="2" key="1">
    <citation type="submission" date="2018-08" db="EMBL/GenBank/DDBJ databases">
        <authorList>
            <person name="Zhang J."/>
            <person name="Du Z.-J."/>
        </authorList>
    </citation>
    <scope>NUCLEOTIDE SEQUENCE [LARGE SCALE GENOMIC DNA]</scope>
    <source>
        <strain evidence="2">KCTC 52655</strain>
    </source>
</reference>
<keyword evidence="2" id="KW-1185">Reference proteome</keyword>
<dbReference type="AlphaFoldDB" id="A0A3D8MB22"/>
<organism evidence="1 2">
    <name type="scientific">Alteromonas aestuariivivens</name>
    <dbReference type="NCBI Taxonomy" id="1938339"/>
    <lineage>
        <taxon>Bacteria</taxon>
        <taxon>Pseudomonadati</taxon>
        <taxon>Pseudomonadota</taxon>
        <taxon>Gammaproteobacteria</taxon>
        <taxon>Alteromonadales</taxon>
        <taxon>Alteromonadaceae</taxon>
        <taxon>Alteromonas/Salinimonas group</taxon>
        <taxon>Alteromonas</taxon>
    </lineage>
</organism>
<dbReference type="RefSeq" id="WP_115592207.1">
    <property type="nucleotide sequence ID" value="NZ_QRHA01000003.1"/>
</dbReference>
<accession>A0A3D8MB22</accession>
<dbReference type="OrthoDB" id="6375164at2"/>
<name>A0A3D8MB22_9ALTE</name>
<protein>
    <submittedName>
        <fullName evidence="1">PilZ domain-containing protein</fullName>
    </submittedName>
</protein>
<gene>
    <name evidence="1" type="ORF">DXV75_04485</name>
</gene>
<dbReference type="EMBL" id="QRHA01000003">
    <property type="protein sequence ID" value="RDV27305.1"/>
    <property type="molecule type" value="Genomic_DNA"/>
</dbReference>
<comment type="caution">
    <text evidence="1">The sequence shown here is derived from an EMBL/GenBank/DDBJ whole genome shotgun (WGS) entry which is preliminary data.</text>
</comment>